<comment type="caution">
    <text evidence="2">The sequence shown here is derived from an EMBL/GenBank/DDBJ whole genome shotgun (WGS) entry which is preliminary data.</text>
</comment>
<evidence type="ECO:0000313" key="3">
    <source>
        <dbReference type="Proteomes" id="UP001230504"/>
    </source>
</evidence>
<dbReference type="AlphaFoldDB" id="A0AAD8PLU5"/>
<keyword evidence="3" id="KW-1185">Reference proteome</keyword>
<dbReference type="EMBL" id="JAHLJV010000113">
    <property type="protein sequence ID" value="KAK1570088.1"/>
    <property type="molecule type" value="Genomic_DNA"/>
</dbReference>
<sequence>MVGSLKRAGVTCGSKTYTGLAFPRLAFPLLASFMLSLPTTIQLPAPMPLEVLLLLPLAASCGASALLGVDWFGIAAVVVLSDTCPGMASVWCARMMGFFLVAV</sequence>
<name>A0AAD8PLU5_9PEZI</name>
<reference evidence="2" key="1">
    <citation type="submission" date="2021-06" db="EMBL/GenBank/DDBJ databases">
        <title>Comparative genomics, transcriptomics and evolutionary studies reveal genomic signatures of adaptation to plant cell wall in hemibiotrophic fungi.</title>
        <authorList>
            <consortium name="DOE Joint Genome Institute"/>
            <person name="Baroncelli R."/>
            <person name="Diaz J.F."/>
            <person name="Benocci T."/>
            <person name="Peng M."/>
            <person name="Battaglia E."/>
            <person name="Haridas S."/>
            <person name="Andreopoulos W."/>
            <person name="Labutti K."/>
            <person name="Pangilinan J."/>
            <person name="Floch G.L."/>
            <person name="Makela M.R."/>
            <person name="Henrissat B."/>
            <person name="Grigoriev I.V."/>
            <person name="Crouch J.A."/>
            <person name="De Vries R.P."/>
            <person name="Sukno S.A."/>
            <person name="Thon M.R."/>
        </authorList>
    </citation>
    <scope>NUCLEOTIDE SEQUENCE</scope>
    <source>
        <strain evidence="2">CBS 125086</strain>
    </source>
</reference>
<evidence type="ECO:0000256" key="1">
    <source>
        <dbReference type="SAM" id="Phobius"/>
    </source>
</evidence>
<proteinExistence type="predicted"/>
<gene>
    <name evidence="2" type="ORF">LY79DRAFT_570503</name>
</gene>
<accession>A0AAD8PLU5</accession>
<keyword evidence="1" id="KW-0812">Transmembrane</keyword>
<dbReference type="Proteomes" id="UP001230504">
    <property type="component" value="Unassembled WGS sequence"/>
</dbReference>
<dbReference type="RefSeq" id="XP_060408255.1">
    <property type="nucleotide sequence ID" value="XM_060559160.1"/>
</dbReference>
<feature type="transmembrane region" description="Helical" evidence="1">
    <location>
        <begin position="53"/>
        <end position="80"/>
    </location>
</feature>
<dbReference type="GeneID" id="85443400"/>
<organism evidence="2 3">
    <name type="scientific">Colletotrichum navitas</name>
    <dbReference type="NCBI Taxonomy" id="681940"/>
    <lineage>
        <taxon>Eukaryota</taxon>
        <taxon>Fungi</taxon>
        <taxon>Dikarya</taxon>
        <taxon>Ascomycota</taxon>
        <taxon>Pezizomycotina</taxon>
        <taxon>Sordariomycetes</taxon>
        <taxon>Hypocreomycetidae</taxon>
        <taxon>Glomerellales</taxon>
        <taxon>Glomerellaceae</taxon>
        <taxon>Colletotrichum</taxon>
        <taxon>Colletotrichum graminicola species complex</taxon>
    </lineage>
</organism>
<keyword evidence="1" id="KW-1133">Transmembrane helix</keyword>
<protein>
    <submittedName>
        <fullName evidence="2">Uncharacterized protein</fullName>
    </submittedName>
</protein>
<evidence type="ECO:0000313" key="2">
    <source>
        <dbReference type="EMBL" id="KAK1570088.1"/>
    </source>
</evidence>
<keyword evidence="1" id="KW-0472">Membrane</keyword>
<feature type="transmembrane region" description="Helical" evidence="1">
    <location>
        <begin position="21"/>
        <end position="41"/>
    </location>
</feature>